<accession>A0A8S9LHQ5</accession>
<organism evidence="1">
    <name type="scientific">Brassica cretica</name>
    <name type="common">Mustard</name>
    <dbReference type="NCBI Taxonomy" id="69181"/>
    <lineage>
        <taxon>Eukaryota</taxon>
        <taxon>Viridiplantae</taxon>
        <taxon>Streptophyta</taxon>
        <taxon>Embryophyta</taxon>
        <taxon>Tracheophyta</taxon>
        <taxon>Spermatophyta</taxon>
        <taxon>Magnoliopsida</taxon>
        <taxon>eudicotyledons</taxon>
        <taxon>Gunneridae</taxon>
        <taxon>Pentapetalae</taxon>
        <taxon>rosids</taxon>
        <taxon>malvids</taxon>
        <taxon>Brassicales</taxon>
        <taxon>Brassicaceae</taxon>
        <taxon>Brassiceae</taxon>
        <taxon>Brassica</taxon>
    </lineage>
</organism>
<name>A0A8S9LHQ5_BRACR</name>
<sequence>MSTSTLSAFSQVMSIDDVVLLSIDFWSTLSIAVAWRVSIDTSLVDLRIVRESVGSFFEELINHLFIVVLMSIDAINELSIDTPFRPSIDTTTKLSIDDPSRKLTMFTRLWLKVGKIHGLSLDEITFAKDFLKEDIYQELKDISESTNARLGMQQRNIGNLQHRMNASEVARERLKNKWTRGDEVIRSFIEMIDMHFNVSIDIDISDQTSNLIELNLLVLGLGIHWIEIFLQIWKISSLSRVLKSFSIFLFPSTDEVLSQQCLVLHHMSSPYHSLVLCICLSSFTSGLGLASNSLHFKVFIP</sequence>
<proteinExistence type="predicted"/>
<protein>
    <submittedName>
        <fullName evidence="1">Uncharacterized protein</fullName>
    </submittedName>
</protein>
<dbReference type="EMBL" id="QGKY02000094">
    <property type="protein sequence ID" value="KAF2604913.1"/>
    <property type="molecule type" value="Genomic_DNA"/>
</dbReference>
<reference evidence="1" key="1">
    <citation type="submission" date="2019-12" db="EMBL/GenBank/DDBJ databases">
        <title>Genome sequencing and annotation of Brassica cretica.</title>
        <authorList>
            <person name="Studholme D.J."/>
            <person name="Sarris P.F."/>
        </authorList>
    </citation>
    <scope>NUCLEOTIDE SEQUENCE</scope>
    <source>
        <strain evidence="1">PFS-102/07</strain>
        <tissue evidence="1">Leaf</tissue>
    </source>
</reference>
<comment type="caution">
    <text evidence="1">The sequence shown here is derived from an EMBL/GenBank/DDBJ whole genome shotgun (WGS) entry which is preliminary data.</text>
</comment>
<gene>
    <name evidence="1" type="ORF">F2Q70_00025946</name>
</gene>
<dbReference type="AlphaFoldDB" id="A0A8S9LHQ5"/>
<evidence type="ECO:0000313" key="1">
    <source>
        <dbReference type="EMBL" id="KAF2604913.1"/>
    </source>
</evidence>